<dbReference type="HOGENOM" id="CLU_047253_0_0_6"/>
<proteinExistence type="predicted"/>
<feature type="region of interest" description="Disordered" evidence="1">
    <location>
        <begin position="1"/>
        <end position="37"/>
    </location>
</feature>
<dbReference type="Proteomes" id="UP000003374">
    <property type="component" value="Unassembled WGS sequence"/>
</dbReference>
<accession>A4BRG1</accession>
<dbReference type="EMBL" id="AAOF01000006">
    <property type="protein sequence ID" value="EAR21783.1"/>
    <property type="molecule type" value="Genomic_DNA"/>
</dbReference>
<sequence length="408" mass="47593">MLKKGILNKDEWAEIKTEQGKARGEQENDSEPQESFPVKVEYNRPGFSISTKDGNWETTIKSRFQFRASYPRDGDPISPDDFRDEDEATFNIRRARIKVGGHGYRPWLKYYFEYDWPSNNLLDWRAMLERFEWLQLKVGQWKIDYNRERVDSSGKQQFVERSIVNREFTIDRQQGVMLYGHLFPGTFVDSRYYVGAFTGMGRGETSNDDDSLMYMARLQWNFLGRDLEFSQSDVEYHVKPTGSIAVAAVTNKSRCTRWSSSGCGNLDGFTDPDLAEPGQFRVNQAVEEFAFKYRGLSIQHEFHWKKIKDKVNDTETNMRGSYSQAGYFPHYLISAIPKPLEVAFRYAFVDPNTDQSNDIRREFTVALNWFFSGHNNKLTFDASRLTLQRPGSGDFDDNRARLQWDVTF</sequence>
<evidence type="ECO:0000256" key="1">
    <source>
        <dbReference type="SAM" id="MobiDB-lite"/>
    </source>
</evidence>
<dbReference type="InterPro" id="IPR023614">
    <property type="entry name" value="Porin_dom_sf"/>
</dbReference>
<comment type="caution">
    <text evidence="2">The sequence shown here is derived from an EMBL/GenBank/DDBJ whole genome shotgun (WGS) entry which is preliminary data.</text>
</comment>
<reference evidence="2 3" key="1">
    <citation type="submission" date="2006-02" db="EMBL/GenBank/DDBJ databases">
        <authorList>
            <person name="Waterbury J."/>
            <person name="Ferriera S."/>
            <person name="Johnson J."/>
            <person name="Kravitz S."/>
            <person name="Halpern A."/>
            <person name="Remington K."/>
            <person name="Beeson K."/>
            <person name="Tran B."/>
            <person name="Rogers Y.-H."/>
            <person name="Friedman R."/>
            <person name="Venter J.C."/>
        </authorList>
    </citation>
    <scope>NUCLEOTIDE SEQUENCE [LARGE SCALE GENOMIC DNA]</scope>
    <source>
        <strain evidence="2 3">Nb-231</strain>
    </source>
</reference>
<dbReference type="Pfam" id="PF07396">
    <property type="entry name" value="Porin_O_P"/>
    <property type="match status" value="1"/>
</dbReference>
<evidence type="ECO:0000313" key="2">
    <source>
        <dbReference type="EMBL" id="EAR21783.1"/>
    </source>
</evidence>
<keyword evidence="3" id="KW-1185">Reference proteome</keyword>
<protein>
    <submittedName>
        <fullName evidence="2">Phosphate-selective porin O and P</fullName>
    </submittedName>
</protein>
<dbReference type="InterPro" id="IPR010870">
    <property type="entry name" value="Porin_O/P"/>
</dbReference>
<dbReference type="eggNOG" id="COG3746">
    <property type="taxonomic scope" value="Bacteria"/>
</dbReference>
<feature type="compositionally biased region" description="Basic and acidic residues" evidence="1">
    <location>
        <begin position="7"/>
        <end position="26"/>
    </location>
</feature>
<dbReference type="Gene3D" id="2.40.160.10">
    <property type="entry name" value="Porin"/>
    <property type="match status" value="1"/>
</dbReference>
<name>A4BRG1_9GAMM</name>
<evidence type="ECO:0000313" key="3">
    <source>
        <dbReference type="Proteomes" id="UP000003374"/>
    </source>
</evidence>
<organism evidence="2 3">
    <name type="scientific">Nitrococcus mobilis Nb-231</name>
    <dbReference type="NCBI Taxonomy" id="314278"/>
    <lineage>
        <taxon>Bacteria</taxon>
        <taxon>Pseudomonadati</taxon>
        <taxon>Pseudomonadota</taxon>
        <taxon>Gammaproteobacteria</taxon>
        <taxon>Chromatiales</taxon>
        <taxon>Ectothiorhodospiraceae</taxon>
        <taxon>Nitrococcus</taxon>
    </lineage>
</organism>
<dbReference type="AlphaFoldDB" id="A4BRG1"/>
<gene>
    <name evidence="2" type="ORF">NB231_03600</name>
</gene>